<evidence type="ECO:0000256" key="1">
    <source>
        <dbReference type="ARBA" id="ARBA00007951"/>
    </source>
</evidence>
<keyword evidence="3 6" id="KW-0732">Signal</keyword>
<evidence type="ECO:0000259" key="7">
    <source>
        <dbReference type="Pfam" id="PF01120"/>
    </source>
</evidence>
<organism evidence="8 9">
    <name type="scientific">Occallatibacter riparius</name>
    <dbReference type="NCBI Taxonomy" id="1002689"/>
    <lineage>
        <taxon>Bacteria</taxon>
        <taxon>Pseudomonadati</taxon>
        <taxon>Acidobacteriota</taxon>
        <taxon>Terriglobia</taxon>
        <taxon>Terriglobales</taxon>
        <taxon>Acidobacteriaceae</taxon>
        <taxon>Occallatibacter</taxon>
    </lineage>
</organism>
<dbReference type="EMBL" id="CP093313">
    <property type="protein sequence ID" value="UWZ83942.1"/>
    <property type="molecule type" value="Genomic_DNA"/>
</dbReference>
<dbReference type="Proteomes" id="UP001059380">
    <property type="component" value="Chromosome"/>
</dbReference>
<dbReference type="GO" id="GO:0004560">
    <property type="term" value="F:alpha-L-fucosidase activity"/>
    <property type="evidence" value="ECO:0007669"/>
    <property type="project" value="InterPro"/>
</dbReference>
<dbReference type="InterPro" id="IPR000933">
    <property type="entry name" value="Glyco_hydro_29"/>
</dbReference>
<keyword evidence="9" id="KW-1185">Reference proteome</keyword>
<dbReference type="Gene3D" id="3.20.20.80">
    <property type="entry name" value="Glycosidases"/>
    <property type="match status" value="1"/>
</dbReference>
<dbReference type="SUPFAM" id="SSF51445">
    <property type="entry name" value="(Trans)glycosidases"/>
    <property type="match status" value="1"/>
</dbReference>
<reference evidence="8" key="1">
    <citation type="submission" date="2021-04" db="EMBL/GenBank/DDBJ databases">
        <title>Phylogenetic analysis of Acidobacteriaceae.</title>
        <authorList>
            <person name="Qiu L."/>
            <person name="Zhang Q."/>
        </authorList>
    </citation>
    <scope>NUCLEOTIDE SEQUENCE</scope>
    <source>
        <strain evidence="8">DSM 25168</strain>
    </source>
</reference>
<dbReference type="Pfam" id="PF01120">
    <property type="entry name" value="Alpha_L_fucos"/>
    <property type="match status" value="1"/>
</dbReference>
<keyword evidence="4" id="KW-0378">Hydrolase</keyword>
<dbReference type="SMART" id="SM00812">
    <property type="entry name" value="Alpha_L_fucos"/>
    <property type="match status" value="1"/>
</dbReference>
<dbReference type="GO" id="GO:0006004">
    <property type="term" value="P:fucose metabolic process"/>
    <property type="evidence" value="ECO:0007669"/>
    <property type="project" value="TreeGrafter"/>
</dbReference>
<dbReference type="EC" id="3.2.1.51" evidence="2"/>
<accession>A0A9J7BSR0</accession>
<dbReference type="AlphaFoldDB" id="A0A9J7BSR0"/>
<gene>
    <name evidence="8" type="ORF">MOP44_25710</name>
</gene>
<evidence type="ECO:0000313" key="8">
    <source>
        <dbReference type="EMBL" id="UWZ83942.1"/>
    </source>
</evidence>
<evidence type="ECO:0000256" key="5">
    <source>
        <dbReference type="ARBA" id="ARBA00023295"/>
    </source>
</evidence>
<dbReference type="KEGG" id="orp:MOP44_25710"/>
<proteinExistence type="inferred from homology"/>
<dbReference type="GO" id="GO:0005764">
    <property type="term" value="C:lysosome"/>
    <property type="evidence" value="ECO:0007669"/>
    <property type="project" value="TreeGrafter"/>
</dbReference>
<feature type="signal peptide" evidence="6">
    <location>
        <begin position="1"/>
        <end position="38"/>
    </location>
</feature>
<dbReference type="Gene3D" id="2.60.40.1180">
    <property type="entry name" value="Golgi alpha-mannosidase II"/>
    <property type="match status" value="1"/>
</dbReference>
<name>A0A9J7BSR0_9BACT</name>
<dbReference type="RefSeq" id="WP_260793446.1">
    <property type="nucleotide sequence ID" value="NZ_CP093313.1"/>
</dbReference>
<protein>
    <recommendedName>
        <fullName evidence="2">alpha-L-fucosidase</fullName>
        <ecNumber evidence="2">3.2.1.51</ecNumber>
    </recommendedName>
</protein>
<evidence type="ECO:0000256" key="4">
    <source>
        <dbReference type="ARBA" id="ARBA00022801"/>
    </source>
</evidence>
<comment type="similarity">
    <text evidence="1">Belongs to the glycosyl hydrolase 29 family.</text>
</comment>
<evidence type="ECO:0000256" key="2">
    <source>
        <dbReference type="ARBA" id="ARBA00012662"/>
    </source>
</evidence>
<dbReference type="InterPro" id="IPR057739">
    <property type="entry name" value="Glyco_hydro_29_N"/>
</dbReference>
<dbReference type="InterPro" id="IPR013780">
    <property type="entry name" value="Glyco_hydro_b"/>
</dbReference>
<evidence type="ECO:0000313" key="9">
    <source>
        <dbReference type="Proteomes" id="UP001059380"/>
    </source>
</evidence>
<evidence type="ECO:0000256" key="3">
    <source>
        <dbReference type="ARBA" id="ARBA00022729"/>
    </source>
</evidence>
<dbReference type="GO" id="GO:0016139">
    <property type="term" value="P:glycoside catabolic process"/>
    <property type="evidence" value="ECO:0007669"/>
    <property type="project" value="TreeGrafter"/>
</dbReference>
<keyword evidence="5" id="KW-0326">Glycosidase</keyword>
<dbReference type="PANTHER" id="PTHR10030:SF37">
    <property type="entry name" value="ALPHA-L-FUCOSIDASE-RELATED"/>
    <property type="match status" value="1"/>
</dbReference>
<feature type="chain" id="PRO_5039896347" description="alpha-L-fucosidase" evidence="6">
    <location>
        <begin position="39"/>
        <end position="572"/>
    </location>
</feature>
<feature type="domain" description="Glycoside hydrolase family 29 N-terminal" evidence="7">
    <location>
        <begin position="73"/>
        <end position="455"/>
    </location>
</feature>
<dbReference type="InterPro" id="IPR017853">
    <property type="entry name" value="GH"/>
</dbReference>
<evidence type="ECO:0000256" key="6">
    <source>
        <dbReference type="SAM" id="SignalP"/>
    </source>
</evidence>
<dbReference type="PANTHER" id="PTHR10030">
    <property type="entry name" value="ALPHA-L-FUCOSIDASE"/>
    <property type="match status" value="1"/>
</dbReference>
<sequence length="572" mass="62943">MSDFIRYRNSKAGMGTARCAILVIACSVLMSSSGYLTAQCAGEGGNSLGFDMAPETSQRVVEDAVKQIPTPMAPGPVKPTWESLQENYKVPAWFRGAKLGIFMHFGIFSVPAHGNEWYEKFLYAGGDDSVLKVLGGNDFALKANDGPNSTRAWHTQHFGPPEKFGYKDFIPMFKAEHFDADAWATLFKKAGAQYVMPGAQHHENFAMWDSKVTPFNSMQMGPKRDIIGELAVAVRKHGMKLGVANHGIENFEFINPPHELAEKMKAEKVDLYDPKWADFYNYADRSNAAMKRFLVNWYERNVELIDKYQPDLIYFDNGVDQRHIDPLKLELAAYYYNRAKSWGKEVSFTTKKAAFAPSGTNTKTIASILDFEGGPPDGIRNGSWVVDRPIGTNSWGYVEGLKANSPETVIGWLVDTVSKNGTLLLNVSPKADGTIPQDQQDTLLALGKWLDTNGEAIYDTHAWTKFEEKGQDHIYFTVKKDDLFAIVMGKSGGSNVTISSLPQGGPAGSVHSVTLLGGEPQRFKQDASGLVVSLSAPTQAHEAFVLKITGLKTNADTYTDSGNPSCACGRPE</sequence>